<dbReference type="InterPro" id="IPR036163">
    <property type="entry name" value="HMA_dom_sf"/>
</dbReference>
<dbReference type="Gene3D" id="1.20.1510.10">
    <property type="entry name" value="Cation efflux protein transmembrane domain"/>
    <property type="match status" value="1"/>
</dbReference>
<feature type="transmembrane region" description="Helical" evidence="6">
    <location>
        <begin position="100"/>
        <end position="121"/>
    </location>
</feature>
<keyword evidence="5 6" id="KW-0472">Membrane</keyword>
<sequence>MGTNQKSSITKTTFIVPAMDCPSEEQMIRMSLGSLSIRTMEFDISNRKLVICHSEEPNAVLDKLVPLGFGAKIESNQVLEDFEIKPIQLDPDKDAQERKVLIWLLALNGLMFFVEIVVGWIAQSAGLIADALDMFADAAVYIVALYAVGKAAQHKLKAAKLAGVVELFLAALALWRTGYQIYIGAMPEANAMIWVSLLALVVNVTCLYLIYKRKNDGAHMRAGFIFSANDVLANLGVIVAGVLVAWLNNPTPDWIIGLAIGFLVLSGAIRILRLK</sequence>
<evidence type="ECO:0000256" key="2">
    <source>
        <dbReference type="ARBA" id="ARBA00022692"/>
    </source>
</evidence>
<evidence type="ECO:0000259" key="7">
    <source>
        <dbReference type="Pfam" id="PF01545"/>
    </source>
</evidence>
<keyword evidence="3" id="KW-0813">Transport</keyword>
<feature type="transmembrane region" description="Helical" evidence="6">
    <location>
        <begin position="161"/>
        <end position="179"/>
    </location>
</feature>
<comment type="subcellular location">
    <subcellularLocation>
        <location evidence="1">Membrane</location>
        <topology evidence="1">Multi-pass membrane protein</topology>
    </subcellularLocation>
</comment>
<dbReference type="PANTHER" id="PTHR11562:SF17">
    <property type="entry name" value="RE54080P-RELATED"/>
    <property type="match status" value="1"/>
</dbReference>
<evidence type="ECO:0000313" key="9">
    <source>
        <dbReference type="Proteomes" id="UP000762271"/>
    </source>
</evidence>
<dbReference type="GO" id="GO:0005886">
    <property type="term" value="C:plasma membrane"/>
    <property type="evidence" value="ECO:0007669"/>
    <property type="project" value="TreeGrafter"/>
</dbReference>
<name>A0AAE3CHS8_9BURK</name>
<reference evidence="8" key="1">
    <citation type="journal article" date="2021" name="Genome Biol. Evol.">
        <title>Continental-Scale Gene Flow Prevents Allopatric Divergence of Pelagic Freshwater Bacteria.</title>
        <authorList>
            <person name="Hoetzinger M."/>
            <person name="Pitt A."/>
            <person name="Huemer A."/>
            <person name="Hahn M.W."/>
        </authorList>
    </citation>
    <scope>NUCLEOTIDE SEQUENCE</scope>
    <source>
        <strain evidence="8">AP-YLGG-20-G6</strain>
    </source>
</reference>
<feature type="transmembrane region" description="Helical" evidence="6">
    <location>
        <begin position="127"/>
        <end position="149"/>
    </location>
</feature>
<evidence type="ECO:0000313" key="8">
    <source>
        <dbReference type="EMBL" id="MBT8591496.1"/>
    </source>
</evidence>
<dbReference type="PANTHER" id="PTHR11562">
    <property type="entry name" value="CATION EFFLUX PROTEIN/ ZINC TRANSPORTER"/>
    <property type="match status" value="1"/>
</dbReference>
<dbReference type="InterPro" id="IPR058533">
    <property type="entry name" value="Cation_efflux_TM"/>
</dbReference>
<dbReference type="Proteomes" id="UP000762271">
    <property type="component" value="Unassembled WGS sequence"/>
</dbReference>
<feature type="transmembrane region" description="Helical" evidence="6">
    <location>
        <begin position="191"/>
        <end position="211"/>
    </location>
</feature>
<feature type="transmembrane region" description="Helical" evidence="6">
    <location>
        <begin position="223"/>
        <end position="248"/>
    </location>
</feature>
<gene>
    <name evidence="8" type="ORF">G6693_06080</name>
</gene>
<keyword evidence="3" id="KW-0406">Ion transport</keyword>
<keyword evidence="2 6" id="KW-0812">Transmembrane</keyword>
<dbReference type="SUPFAM" id="SSF55008">
    <property type="entry name" value="HMA, heavy metal-associated domain"/>
    <property type="match status" value="1"/>
</dbReference>
<dbReference type="Pfam" id="PF01545">
    <property type="entry name" value="Cation_efflux"/>
    <property type="match status" value="1"/>
</dbReference>
<dbReference type="GO" id="GO:0046872">
    <property type="term" value="F:metal ion binding"/>
    <property type="evidence" value="ECO:0007669"/>
    <property type="project" value="InterPro"/>
</dbReference>
<protein>
    <submittedName>
        <fullName evidence="8">Cation transporter</fullName>
    </submittedName>
</protein>
<organism evidence="8 9">
    <name type="scientific">Polynucleobacter paneuropaeus</name>
    <dbReference type="NCBI Taxonomy" id="2527775"/>
    <lineage>
        <taxon>Bacteria</taxon>
        <taxon>Pseudomonadati</taxon>
        <taxon>Pseudomonadota</taxon>
        <taxon>Betaproteobacteria</taxon>
        <taxon>Burkholderiales</taxon>
        <taxon>Burkholderiaceae</taxon>
        <taxon>Polynucleobacter</taxon>
    </lineage>
</organism>
<comment type="caution">
    <text evidence="8">The sequence shown here is derived from an EMBL/GenBank/DDBJ whole genome shotgun (WGS) entry which is preliminary data.</text>
</comment>
<evidence type="ECO:0000256" key="4">
    <source>
        <dbReference type="ARBA" id="ARBA00022989"/>
    </source>
</evidence>
<keyword evidence="3" id="KW-0862">Zinc</keyword>
<feature type="transmembrane region" description="Helical" evidence="6">
    <location>
        <begin position="254"/>
        <end position="272"/>
    </location>
</feature>
<dbReference type="AlphaFoldDB" id="A0AAE3CHS8"/>
<dbReference type="GO" id="GO:0005385">
    <property type="term" value="F:zinc ion transmembrane transporter activity"/>
    <property type="evidence" value="ECO:0007669"/>
    <property type="project" value="TreeGrafter"/>
</dbReference>
<feature type="domain" description="Cation efflux protein transmembrane" evidence="7">
    <location>
        <begin position="104"/>
        <end position="273"/>
    </location>
</feature>
<evidence type="ECO:0000256" key="3">
    <source>
        <dbReference type="ARBA" id="ARBA00022906"/>
    </source>
</evidence>
<dbReference type="SUPFAM" id="SSF161111">
    <property type="entry name" value="Cation efflux protein transmembrane domain-like"/>
    <property type="match status" value="1"/>
</dbReference>
<evidence type="ECO:0000256" key="5">
    <source>
        <dbReference type="ARBA" id="ARBA00023136"/>
    </source>
</evidence>
<evidence type="ECO:0000256" key="1">
    <source>
        <dbReference type="ARBA" id="ARBA00004141"/>
    </source>
</evidence>
<dbReference type="EMBL" id="JAANGI010000001">
    <property type="protein sequence ID" value="MBT8591496.1"/>
    <property type="molecule type" value="Genomic_DNA"/>
</dbReference>
<keyword evidence="3" id="KW-0864">Zinc transport</keyword>
<keyword evidence="4 6" id="KW-1133">Transmembrane helix</keyword>
<evidence type="ECO:0000256" key="6">
    <source>
        <dbReference type="SAM" id="Phobius"/>
    </source>
</evidence>
<proteinExistence type="predicted"/>
<accession>A0AAE3CHS8</accession>
<dbReference type="InterPro" id="IPR050681">
    <property type="entry name" value="CDF/SLC30A"/>
</dbReference>
<dbReference type="InterPro" id="IPR027469">
    <property type="entry name" value="Cation_efflux_TMD_sf"/>
</dbReference>